<proteinExistence type="predicted"/>
<evidence type="ECO:0000313" key="2">
    <source>
        <dbReference type="Ensembl" id="ENSSLDP00000014614.1"/>
    </source>
</evidence>
<evidence type="ECO:0000313" key="3">
    <source>
        <dbReference type="Proteomes" id="UP000261360"/>
    </source>
</evidence>
<reference evidence="2" key="2">
    <citation type="submission" date="2025-09" db="UniProtKB">
        <authorList>
            <consortium name="Ensembl"/>
        </authorList>
    </citation>
    <scope>IDENTIFICATION</scope>
</reference>
<dbReference type="SUPFAM" id="SSF56436">
    <property type="entry name" value="C-type lectin-like"/>
    <property type="match status" value="1"/>
</dbReference>
<dbReference type="AlphaFoldDB" id="A0A3B4XA65"/>
<dbReference type="InterPro" id="IPR016187">
    <property type="entry name" value="CTDL_fold"/>
</dbReference>
<dbReference type="Ensembl" id="ENSSLDT00000015179.1">
    <property type="protein sequence ID" value="ENSSLDP00000014614.1"/>
    <property type="gene ID" value="ENSSLDG00000011679.1"/>
</dbReference>
<dbReference type="InterPro" id="IPR001304">
    <property type="entry name" value="C-type_lectin-like"/>
</dbReference>
<reference evidence="2" key="1">
    <citation type="submission" date="2025-08" db="UniProtKB">
        <authorList>
            <consortium name="Ensembl"/>
        </authorList>
    </citation>
    <scope>IDENTIFICATION</scope>
</reference>
<dbReference type="PANTHER" id="PTHR45784:SF3">
    <property type="entry name" value="C-TYPE LECTIN DOMAIN FAMILY 4 MEMBER K-LIKE-RELATED"/>
    <property type="match status" value="1"/>
</dbReference>
<dbReference type="PANTHER" id="PTHR45784">
    <property type="entry name" value="C-TYPE LECTIN DOMAIN FAMILY 20 MEMBER A-RELATED"/>
    <property type="match status" value="1"/>
</dbReference>
<protein>
    <recommendedName>
        <fullName evidence="1">C-type lectin domain-containing protein</fullName>
    </recommendedName>
</protein>
<accession>A0A3B4XA65</accession>
<sequence>MGACCSFKSLFKVVLGAFFGRDIYVPLKMNWLEARKICRRYYADLSSINSQEKQGEFFKIAGSERLPDAWIGLYKDAKDTWKWSEGKTASFLNWSRLQKSSDDNRWNCEMDKFPFYCFNSNLQKYGHIGHKMYTCLQSTSTQGQ</sequence>
<keyword evidence="3" id="KW-1185">Reference proteome</keyword>
<dbReference type="PROSITE" id="PS50041">
    <property type="entry name" value="C_TYPE_LECTIN_2"/>
    <property type="match status" value="1"/>
</dbReference>
<evidence type="ECO:0000259" key="1">
    <source>
        <dbReference type="PROSITE" id="PS50041"/>
    </source>
</evidence>
<dbReference type="Pfam" id="PF00059">
    <property type="entry name" value="Lectin_C"/>
    <property type="match status" value="1"/>
</dbReference>
<dbReference type="Proteomes" id="UP000261360">
    <property type="component" value="Unplaced"/>
</dbReference>
<name>A0A3B4XA65_SERLL</name>
<feature type="domain" description="C-type lectin" evidence="1">
    <location>
        <begin position="19"/>
        <end position="108"/>
    </location>
</feature>
<dbReference type="SMART" id="SM00034">
    <property type="entry name" value="CLECT"/>
    <property type="match status" value="1"/>
</dbReference>
<organism evidence="2 3">
    <name type="scientific">Seriola lalandi dorsalis</name>
    <dbReference type="NCBI Taxonomy" id="1841481"/>
    <lineage>
        <taxon>Eukaryota</taxon>
        <taxon>Metazoa</taxon>
        <taxon>Chordata</taxon>
        <taxon>Craniata</taxon>
        <taxon>Vertebrata</taxon>
        <taxon>Euteleostomi</taxon>
        <taxon>Actinopterygii</taxon>
        <taxon>Neopterygii</taxon>
        <taxon>Teleostei</taxon>
        <taxon>Neoteleostei</taxon>
        <taxon>Acanthomorphata</taxon>
        <taxon>Carangaria</taxon>
        <taxon>Carangiformes</taxon>
        <taxon>Carangidae</taxon>
        <taxon>Seriola</taxon>
    </lineage>
</organism>
<dbReference type="GeneTree" id="ENSGT01120000273112"/>
<dbReference type="Gene3D" id="3.10.100.10">
    <property type="entry name" value="Mannose-Binding Protein A, subunit A"/>
    <property type="match status" value="1"/>
</dbReference>
<dbReference type="InterPro" id="IPR016186">
    <property type="entry name" value="C-type_lectin-like/link_sf"/>
</dbReference>